<dbReference type="Pfam" id="PF00620">
    <property type="entry name" value="RhoGAP"/>
    <property type="match status" value="1"/>
</dbReference>
<comment type="caution">
    <text evidence="3">The sequence shown here is derived from an EMBL/GenBank/DDBJ whole genome shotgun (WGS) entry which is preliminary data.</text>
</comment>
<dbReference type="OrthoDB" id="3362494at2759"/>
<feature type="compositionally biased region" description="Polar residues" evidence="1">
    <location>
        <begin position="521"/>
        <end position="541"/>
    </location>
</feature>
<feature type="region of interest" description="Disordered" evidence="1">
    <location>
        <begin position="506"/>
        <end position="548"/>
    </location>
</feature>
<evidence type="ECO:0000313" key="3">
    <source>
        <dbReference type="EMBL" id="KAF9937248.1"/>
    </source>
</evidence>
<dbReference type="GO" id="GO:0007165">
    <property type="term" value="P:signal transduction"/>
    <property type="evidence" value="ECO:0007669"/>
    <property type="project" value="InterPro"/>
</dbReference>
<dbReference type="EMBL" id="JAAAHW010009704">
    <property type="protein sequence ID" value="KAF9937248.1"/>
    <property type="molecule type" value="Genomic_DNA"/>
</dbReference>
<feature type="region of interest" description="Disordered" evidence="1">
    <location>
        <begin position="563"/>
        <end position="629"/>
    </location>
</feature>
<evidence type="ECO:0000256" key="1">
    <source>
        <dbReference type="SAM" id="MobiDB-lite"/>
    </source>
</evidence>
<keyword evidence="4" id="KW-1185">Reference proteome</keyword>
<feature type="non-terminal residue" evidence="3">
    <location>
        <position position="629"/>
    </location>
</feature>
<sequence length="629" mass="69419">MSIRLVSSAKNLRDQFKNAGTSSNVALGSSVASIHTNSSISRSQTLGPPANVALSRRGTLLRTTSTGALRPSKSQKKGGLMSKVFADEVSNSHDSLPDLSMEMTHLIVKRCVKEIRERGLTTKGILRQVQMGQSQKVIIDTIRIILDDDASTELSPLHQIDIHLVVDAMKWAIRYAEEILVSFEDYQTLYINQDRDFILFVHALPTTNRAILLELFSLCADVTLLAHLNNMTLVSVAKAISLSIMAGPEREFTTFDASLQQRNLWGAACEDLLRAFLRIKTTYDLAKLDQEDEVDENRYICNETRVLKSARQQPNESGRVPANTHFLDISAPSSVCSTGWPTPSGTMSCTPHSNGTGYFDMVAPSPPPSLAHAGGTYGASLSRSQSFAKSRTPAISTMSCNMDDSTEYEELMKDRAHLQRRQDRNNLLRPTEHIRRRSSVTDMDSLYMLPAEVTTSADGYDSDPEVSHPIEDEDSQDSLIPDFADGLGWDFSRKIDLDSNEIPSLDSFKVQPDHDGKFGVNRSNSASSNTSGLGPNGPSHTESPRSIRDLSKQQLTEMRLRQLQDQQQSGALSPPRVLSQQDMCEEPQTMNSSPHGSLQRMGSMSRARVGQAMHNSPAKSSSYKPQRAV</sequence>
<evidence type="ECO:0000313" key="4">
    <source>
        <dbReference type="Proteomes" id="UP000749646"/>
    </source>
</evidence>
<dbReference type="CDD" id="cd00159">
    <property type="entry name" value="RhoGAP"/>
    <property type="match status" value="1"/>
</dbReference>
<dbReference type="Gene3D" id="1.10.555.10">
    <property type="entry name" value="Rho GTPase activation protein"/>
    <property type="match status" value="1"/>
</dbReference>
<feature type="compositionally biased region" description="Polar residues" evidence="1">
    <location>
        <begin position="578"/>
        <end position="602"/>
    </location>
</feature>
<accession>A0A9P6IMF2</accession>
<evidence type="ECO:0000259" key="2">
    <source>
        <dbReference type="PROSITE" id="PS50238"/>
    </source>
</evidence>
<dbReference type="InterPro" id="IPR008936">
    <property type="entry name" value="Rho_GTPase_activation_prot"/>
</dbReference>
<dbReference type="SUPFAM" id="SSF48350">
    <property type="entry name" value="GTPase activation domain, GAP"/>
    <property type="match status" value="1"/>
</dbReference>
<organism evidence="3 4">
    <name type="scientific">Modicella reniformis</name>
    <dbReference type="NCBI Taxonomy" id="1440133"/>
    <lineage>
        <taxon>Eukaryota</taxon>
        <taxon>Fungi</taxon>
        <taxon>Fungi incertae sedis</taxon>
        <taxon>Mucoromycota</taxon>
        <taxon>Mortierellomycotina</taxon>
        <taxon>Mortierellomycetes</taxon>
        <taxon>Mortierellales</taxon>
        <taxon>Mortierellaceae</taxon>
        <taxon>Modicella</taxon>
    </lineage>
</organism>
<feature type="domain" description="Rho-GAP" evidence="2">
    <location>
        <begin position="94"/>
        <end position="280"/>
    </location>
</feature>
<gene>
    <name evidence="3" type="ORF">BGZ65_001654</name>
</gene>
<feature type="compositionally biased region" description="Polar residues" evidence="1">
    <location>
        <begin position="613"/>
        <end position="629"/>
    </location>
</feature>
<proteinExistence type="predicted"/>
<reference evidence="3" key="1">
    <citation type="journal article" date="2020" name="Fungal Divers.">
        <title>Resolving the Mortierellaceae phylogeny through synthesis of multi-gene phylogenetics and phylogenomics.</title>
        <authorList>
            <person name="Vandepol N."/>
            <person name="Liber J."/>
            <person name="Desiro A."/>
            <person name="Na H."/>
            <person name="Kennedy M."/>
            <person name="Barry K."/>
            <person name="Grigoriev I.V."/>
            <person name="Miller A.N."/>
            <person name="O'Donnell K."/>
            <person name="Stajich J.E."/>
            <person name="Bonito G."/>
        </authorList>
    </citation>
    <scope>NUCLEOTIDE SEQUENCE</scope>
    <source>
        <strain evidence="3">MES-2147</strain>
    </source>
</reference>
<protein>
    <recommendedName>
        <fullName evidence="2">Rho-GAP domain-containing protein</fullName>
    </recommendedName>
</protein>
<name>A0A9P6IMF2_9FUNG</name>
<dbReference type="Proteomes" id="UP000749646">
    <property type="component" value="Unassembled WGS sequence"/>
</dbReference>
<dbReference type="SMART" id="SM00324">
    <property type="entry name" value="RhoGAP"/>
    <property type="match status" value="1"/>
</dbReference>
<feature type="region of interest" description="Disordered" evidence="1">
    <location>
        <begin position="454"/>
        <end position="483"/>
    </location>
</feature>
<dbReference type="PROSITE" id="PS50238">
    <property type="entry name" value="RHOGAP"/>
    <property type="match status" value="1"/>
</dbReference>
<dbReference type="InterPro" id="IPR000198">
    <property type="entry name" value="RhoGAP_dom"/>
</dbReference>
<dbReference type="AlphaFoldDB" id="A0A9P6IMF2"/>